<comment type="caution">
    <text evidence="1">The sequence shown here is derived from an EMBL/GenBank/DDBJ whole genome shotgun (WGS) entry which is preliminary data.</text>
</comment>
<dbReference type="RefSeq" id="WP_145749765.1">
    <property type="nucleotide sequence ID" value="NZ_VITN01000004.1"/>
</dbReference>
<dbReference type="Proteomes" id="UP000319859">
    <property type="component" value="Unassembled WGS sequence"/>
</dbReference>
<dbReference type="EMBL" id="VITN01000004">
    <property type="protein sequence ID" value="TWB22146.1"/>
    <property type="molecule type" value="Genomic_DNA"/>
</dbReference>
<dbReference type="AlphaFoldDB" id="A0A560FKK9"/>
<protein>
    <submittedName>
        <fullName evidence="1">Uncharacterized protein</fullName>
    </submittedName>
</protein>
<name>A0A560FKK9_9PROT</name>
<evidence type="ECO:0000313" key="2">
    <source>
        <dbReference type="Proteomes" id="UP000319859"/>
    </source>
</evidence>
<reference evidence="1 2" key="1">
    <citation type="submission" date="2019-06" db="EMBL/GenBank/DDBJ databases">
        <title>Genomic Encyclopedia of Type Strains, Phase IV (KMG-V): Genome sequencing to study the core and pangenomes of soil and plant-associated prokaryotes.</title>
        <authorList>
            <person name="Whitman W."/>
        </authorList>
    </citation>
    <scope>NUCLEOTIDE SEQUENCE [LARGE SCALE GENOMIC DNA]</scope>
    <source>
        <strain evidence="1 2">BR 11880</strain>
    </source>
</reference>
<sequence>MIDRNTFAAAVAELAGVLKTATVGANQPVEVALAASVKTAIDLHAATVDGQAAAFRAFVVCTAAAIEAEPALAVALARDLDRLRTAILAATVTAPAGALLN</sequence>
<gene>
    <name evidence="1" type="ORF">FBZ89_104396</name>
</gene>
<evidence type="ECO:0000313" key="1">
    <source>
        <dbReference type="EMBL" id="TWB22146.1"/>
    </source>
</evidence>
<proteinExistence type="predicted"/>
<accession>A0A560FKK9</accession>
<organism evidence="1 2">
    <name type="scientific">Nitrospirillum amazonense</name>
    <dbReference type="NCBI Taxonomy" id="28077"/>
    <lineage>
        <taxon>Bacteria</taxon>
        <taxon>Pseudomonadati</taxon>
        <taxon>Pseudomonadota</taxon>
        <taxon>Alphaproteobacteria</taxon>
        <taxon>Rhodospirillales</taxon>
        <taxon>Azospirillaceae</taxon>
        <taxon>Nitrospirillum</taxon>
    </lineage>
</organism>